<dbReference type="InterPro" id="IPR029058">
    <property type="entry name" value="AB_hydrolase_fold"/>
</dbReference>
<dbReference type="InterPro" id="IPR000073">
    <property type="entry name" value="AB_hydrolase_1"/>
</dbReference>
<proteinExistence type="predicted"/>
<dbReference type="PRINTS" id="PR00111">
    <property type="entry name" value="ABHYDROLASE"/>
</dbReference>
<dbReference type="OrthoDB" id="9780765at2"/>
<dbReference type="RefSeq" id="WP_116303637.1">
    <property type="nucleotide sequence ID" value="NZ_NFZV01000025.1"/>
</dbReference>
<evidence type="ECO:0000313" key="4">
    <source>
        <dbReference type="Proteomes" id="UP000256763"/>
    </source>
</evidence>
<dbReference type="PANTHER" id="PTHR43329">
    <property type="entry name" value="EPOXIDE HYDROLASE"/>
    <property type="match status" value="1"/>
</dbReference>
<dbReference type="PRINTS" id="PR00412">
    <property type="entry name" value="EPOXHYDRLASE"/>
</dbReference>
<dbReference type="GO" id="GO:0016787">
    <property type="term" value="F:hydrolase activity"/>
    <property type="evidence" value="ECO:0007669"/>
    <property type="project" value="UniProtKB-KW"/>
</dbReference>
<organism evidence="3 4">
    <name type="scientific">Alkalilimnicola ehrlichii</name>
    <dbReference type="NCBI Taxonomy" id="351052"/>
    <lineage>
        <taxon>Bacteria</taxon>
        <taxon>Pseudomonadati</taxon>
        <taxon>Pseudomonadota</taxon>
        <taxon>Gammaproteobacteria</taxon>
        <taxon>Chromatiales</taxon>
        <taxon>Ectothiorhodospiraceae</taxon>
        <taxon>Alkalilimnicola</taxon>
    </lineage>
</organism>
<feature type="domain" description="AB hydrolase-1" evidence="2">
    <location>
        <begin position="28"/>
        <end position="137"/>
    </location>
</feature>
<reference evidence="4" key="1">
    <citation type="submission" date="2017-05" db="EMBL/GenBank/DDBJ databases">
        <authorList>
            <person name="Sharma S."/>
            <person name="Sidhu C."/>
            <person name="Pinnaka A.K."/>
        </authorList>
    </citation>
    <scope>NUCLEOTIDE SEQUENCE [LARGE SCALE GENOMIC DNA]</scope>
    <source>
        <strain evidence="4">AK93</strain>
    </source>
</reference>
<dbReference type="SUPFAM" id="SSF53474">
    <property type="entry name" value="alpha/beta-Hydrolases"/>
    <property type="match status" value="1"/>
</dbReference>
<dbReference type="AlphaFoldDB" id="A0A3E0WSZ0"/>
<sequence>MYTVDDIALQHHTITGLRTRIAELGEGPTVLFVHGWPECWYSWRHQMVALANAGYRTLAPDMPGFAGTDPLPAMEDYNIERISAFLLELIDTRADAPIILVGHDWGASNCWNFTLRHPEAVSKLVTMSVPLAARADRPPMERMRELFGENFFYQLYFQKPGIADAEFDADPHGILSRLYCSPDTPREPPVLGPLASEGGGWIDRLGKPKEMPAWLSEQDLAYYIDTYRSSGFTGGLNYYRNLDRNWELMRPYDDRIITCPVLFLSGSDDSATRKAPREKLEKLMANRVPSLRIRVLPNIGHWIQQEAADDVNQELLDFVRKR</sequence>
<dbReference type="Proteomes" id="UP000256763">
    <property type="component" value="Unassembled WGS sequence"/>
</dbReference>
<comment type="caution">
    <text evidence="3">The sequence shown here is derived from an EMBL/GenBank/DDBJ whole genome shotgun (WGS) entry which is preliminary data.</text>
</comment>
<evidence type="ECO:0000256" key="1">
    <source>
        <dbReference type="ARBA" id="ARBA00022801"/>
    </source>
</evidence>
<accession>A0A3E0WSZ0</accession>
<gene>
    <name evidence="3" type="ORF">CAL65_13375</name>
</gene>
<dbReference type="EMBL" id="NFZW01000013">
    <property type="protein sequence ID" value="RFA35096.1"/>
    <property type="molecule type" value="Genomic_DNA"/>
</dbReference>
<keyword evidence="4" id="KW-1185">Reference proteome</keyword>
<protein>
    <recommendedName>
        <fullName evidence="2">AB hydrolase-1 domain-containing protein</fullName>
    </recommendedName>
</protein>
<dbReference type="InterPro" id="IPR000639">
    <property type="entry name" value="Epox_hydrolase-like"/>
</dbReference>
<keyword evidence="1" id="KW-0378">Hydrolase</keyword>
<evidence type="ECO:0000259" key="2">
    <source>
        <dbReference type="Pfam" id="PF00561"/>
    </source>
</evidence>
<dbReference type="Gene3D" id="3.40.50.1820">
    <property type="entry name" value="alpha/beta hydrolase"/>
    <property type="match status" value="1"/>
</dbReference>
<name>A0A3E0WSZ0_9GAMM</name>
<evidence type="ECO:0000313" key="3">
    <source>
        <dbReference type="EMBL" id="RFA35096.1"/>
    </source>
</evidence>
<dbReference type="Pfam" id="PF00561">
    <property type="entry name" value="Abhydrolase_1"/>
    <property type="match status" value="1"/>
</dbReference>